<keyword evidence="2" id="KW-0574">Periplasm</keyword>
<feature type="signal peptide" evidence="3">
    <location>
        <begin position="1"/>
        <end position="23"/>
    </location>
</feature>
<evidence type="ECO:0000256" key="2">
    <source>
        <dbReference type="ARBA" id="ARBA00022764"/>
    </source>
</evidence>
<feature type="chain" id="PRO_5012891774" evidence="3">
    <location>
        <begin position="24"/>
        <end position="344"/>
    </location>
</feature>
<accession>A0A1X7PR82</accession>
<keyword evidence="5" id="KW-1185">Reference proteome</keyword>
<proteinExistence type="predicted"/>
<dbReference type="CDD" id="cd13589">
    <property type="entry name" value="PBP2_polyamine_RpCGA009"/>
    <property type="match status" value="1"/>
</dbReference>
<dbReference type="EMBL" id="FXBL01000004">
    <property type="protein sequence ID" value="SMH53583.1"/>
    <property type="molecule type" value="Genomic_DNA"/>
</dbReference>
<dbReference type="GO" id="GO:0015888">
    <property type="term" value="P:thiamine transport"/>
    <property type="evidence" value="ECO:0007669"/>
    <property type="project" value="TreeGrafter"/>
</dbReference>
<dbReference type="GO" id="GO:0030288">
    <property type="term" value="C:outer membrane-bounded periplasmic space"/>
    <property type="evidence" value="ECO:0007669"/>
    <property type="project" value="TreeGrafter"/>
</dbReference>
<protein>
    <submittedName>
        <fullName evidence="4">Putative spermidine/putrescine transport system substrate-binding protein</fullName>
    </submittedName>
</protein>
<dbReference type="Gene3D" id="3.40.190.10">
    <property type="entry name" value="Periplasmic binding protein-like II"/>
    <property type="match status" value="2"/>
</dbReference>
<dbReference type="PANTHER" id="PTHR30006:SF2">
    <property type="entry name" value="ABC TRANSPORTER SUBSTRATE-BINDING PROTEIN"/>
    <property type="match status" value="1"/>
</dbReference>
<reference evidence="4 5" key="1">
    <citation type="submission" date="2017-04" db="EMBL/GenBank/DDBJ databases">
        <authorList>
            <person name="Afonso C.L."/>
            <person name="Miller P.J."/>
            <person name="Scott M.A."/>
            <person name="Spackman E."/>
            <person name="Goraichik I."/>
            <person name="Dimitrov K.M."/>
            <person name="Suarez D.L."/>
            <person name="Swayne D.E."/>
        </authorList>
    </citation>
    <scope>NUCLEOTIDE SEQUENCE [LARGE SCALE GENOMIC DNA]</scope>
    <source>
        <strain evidence="4 5">B5P</strain>
    </source>
</reference>
<evidence type="ECO:0000256" key="3">
    <source>
        <dbReference type="SAM" id="SignalP"/>
    </source>
</evidence>
<dbReference type="PANTHER" id="PTHR30006">
    <property type="entry name" value="THIAMINE-BINDING PERIPLASMIC PROTEIN-RELATED"/>
    <property type="match status" value="1"/>
</dbReference>
<keyword evidence="1 3" id="KW-0732">Signal</keyword>
<sequence length="344" mass="37531">MLSFKMRGFATMVLASVITTPLAAQEPRTLVVSEWGYGAEKLQEFLYKPFEKQFNAKVVIESGNNPDRLNKLKIRGGVDVIWLTDAFSQQGIDSGAFAEIDPALLPNLTDLYDIAKAPQGEKFGPGYTVGRYGIIYDSAKVSAPITSWKDLWREEFKGKVAMPGFNTTSGPMTVIVAGDRVGVDAFANPDAAFASLAELKPNIVKTYNSGSELVNLFSTGEVIVGALQDFAVPAIQAAIPTAKWAPLDEGNFVIFNTMNIAAKSENKDLAHAFINFRLDPKVQKDLAIAVGDGVVNKKVELTPEEAKSAAYGAEAIASLRKPDYRKLLDAKEDWSKRWNLIFGQ</sequence>
<dbReference type="GO" id="GO:0030975">
    <property type="term" value="F:thiamine binding"/>
    <property type="evidence" value="ECO:0007669"/>
    <property type="project" value="TreeGrafter"/>
</dbReference>
<evidence type="ECO:0000313" key="4">
    <source>
        <dbReference type="EMBL" id="SMH53583.1"/>
    </source>
</evidence>
<dbReference type="AlphaFoldDB" id="A0A1X7PR82"/>
<name>A0A1X7PR82_9HYPH</name>
<evidence type="ECO:0000313" key="5">
    <source>
        <dbReference type="Proteomes" id="UP000193083"/>
    </source>
</evidence>
<dbReference type="Proteomes" id="UP000193083">
    <property type="component" value="Unassembled WGS sequence"/>
</dbReference>
<dbReference type="Pfam" id="PF13416">
    <property type="entry name" value="SBP_bac_8"/>
    <property type="match status" value="1"/>
</dbReference>
<dbReference type="SUPFAM" id="SSF53850">
    <property type="entry name" value="Periplasmic binding protein-like II"/>
    <property type="match status" value="1"/>
</dbReference>
<organism evidence="4 5">
    <name type="scientific">Mesorhizobium australicum</name>
    <dbReference type="NCBI Taxonomy" id="536018"/>
    <lineage>
        <taxon>Bacteria</taxon>
        <taxon>Pseudomonadati</taxon>
        <taxon>Pseudomonadota</taxon>
        <taxon>Alphaproteobacteria</taxon>
        <taxon>Hyphomicrobiales</taxon>
        <taxon>Phyllobacteriaceae</taxon>
        <taxon>Mesorhizobium</taxon>
    </lineage>
</organism>
<dbReference type="GO" id="GO:0030976">
    <property type="term" value="F:thiamine pyrophosphate binding"/>
    <property type="evidence" value="ECO:0007669"/>
    <property type="project" value="TreeGrafter"/>
</dbReference>
<dbReference type="InterPro" id="IPR006059">
    <property type="entry name" value="SBP"/>
</dbReference>
<dbReference type="RefSeq" id="WP_210191382.1">
    <property type="nucleotide sequence ID" value="NZ_FXBL01000004.1"/>
</dbReference>
<gene>
    <name evidence="4" type="ORF">SAMN02982922_4876</name>
</gene>
<evidence type="ECO:0000256" key="1">
    <source>
        <dbReference type="ARBA" id="ARBA00022729"/>
    </source>
</evidence>